<dbReference type="EMBL" id="QGLF01000001">
    <property type="protein sequence ID" value="PWR23727.1"/>
    <property type="molecule type" value="Genomic_DNA"/>
</dbReference>
<dbReference type="PROSITE" id="PS50977">
    <property type="entry name" value="HTH_TETR_2"/>
    <property type="match status" value="1"/>
</dbReference>
<feature type="domain" description="HTH tetR-type" evidence="3">
    <location>
        <begin position="3"/>
        <end position="63"/>
    </location>
</feature>
<dbReference type="PANTHER" id="PTHR30055">
    <property type="entry name" value="HTH-TYPE TRANSCRIPTIONAL REGULATOR RUTR"/>
    <property type="match status" value="1"/>
</dbReference>
<organism evidence="4 5">
    <name type="scientific">Zavarzinia compransoris</name>
    <dbReference type="NCBI Taxonomy" id="1264899"/>
    <lineage>
        <taxon>Bacteria</taxon>
        <taxon>Pseudomonadati</taxon>
        <taxon>Pseudomonadota</taxon>
        <taxon>Alphaproteobacteria</taxon>
        <taxon>Rhodospirillales</taxon>
        <taxon>Zavarziniaceae</taxon>
        <taxon>Zavarzinia</taxon>
    </lineage>
</organism>
<dbReference type="InterPro" id="IPR009057">
    <property type="entry name" value="Homeodomain-like_sf"/>
</dbReference>
<dbReference type="InterPro" id="IPR001647">
    <property type="entry name" value="HTH_TetR"/>
</dbReference>
<evidence type="ECO:0000256" key="1">
    <source>
        <dbReference type="ARBA" id="ARBA00023125"/>
    </source>
</evidence>
<dbReference type="Gene3D" id="1.10.357.10">
    <property type="entry name" value="Tetracycline Repressor, domain 2"/>
    <property type="match status" value="1"/>
</dbReference>
<name>A0A317E9C0_9PROT</name>
<evidence type="ECO:0000313" key="5">
    <source>
        <dbReference type="Proteomes" id="UP000246077"/>
    </source>
</evidence>
<accession>A0A317E9C0</accession>
<dbReference type="PRINTS" id="PR00455">
    <property type="entry name" value="HTHTETR"/>
</dbReference>
<dbReference type="GO" id="GO:0003700">
    <property type="term" value="F:DNA-binding transcription factor activity"/>
    <property type="evidence" value="ECO:0007669"/>
    <property type="project" value="TreeGrafter"/>
</dbReference>
<feature type="DNA-binding region" description="H-T-H motif" evidence="2">
    <location>
        <begin position="26"/>
        <end position="45"/>
    </location>
</feature>
<dbReference type="Pfam" id="PF13972">
    <property type="entry name" value="TetR"/>
    <property type="match status" value="1"/>
</dbReference>
<dbReference type="InterPro" id="IPR025722">
    <property type="entry name" value="TetR"/>
</dbReference>
<reference evidence="5" key="1">
    <citation type="submission" date="2018-05" db="EMBL/GenBank/DDBJ databases">
        <title>Zavarzinia sp. HR-AS.</title>
        <authorList>
            <person name="Lee Y."/>
            <person name="Jeon C.O."/>
        </authorList>
    </citation>
    <scope>NUCLEOTIDE SEQUENCE [LARGE SCALE GENOMIC DNA]</scope>
    <source>
        <strain evidence="5">DSM 1231</strain>
    </source>
</reference>
<protein>
    <recommendedName>
        <fullName evidence="3">HTH tetR-type domain-containing protein</fullName>
    </recommendedName>
</protein>
<dbReference type="PANTHER" id="PTHR30055:SF223">
    <property type="entry name" value="HTH-TYPE TRANSCRIPTIONAL REGULATOR UIDR"/>
    <property type="match status" value="1"/>
</dbReference>
<gene>
    <name evidence="4" type="ORF">DKG75_03955</name>
</gene>
<keyword evidence="1 2" id="KW-0238">DNA-binding</keyword>
<keyword evidence="5" id="KW-1185">Reference proteome</keyword>
<dbReference type="RefSeq" id="WP_109919757.1">
    <property type="nucleotide sequence ID" value="NZ_QGLF01000001.1"/>
</dbReference>
<evidence type="ECO:0000256" key="2">
    <source>
        <dbReference type="PROSITE-ProRule" id="PRU00335"/>
    </source>
</evidence>
<evidence type="ECO:0000259" key="3">
    <source>
        <dbReference type="PROSITE" id="PS50977"/>
    </source>
</evidence>
<proteinExistence type="predicted"/>
<sequence length="222" mass="24786">MARNTRTRIIETALRLFNERHFGNVTTAELAAAVGVTEGNLWYHFRNKRALLDAISVLYVEQADRRLLMAPGAGDILDGYARLLAALTTEIQTFRFIFRDRADYGEHSEVLRQHAGRIYRASWAQLGRFFVALKAAGHLDIDEAAIAPLVTNAIIVIRFSFELFREMNLDDAAAARLQAWGVLQHLNGLGPALTPAARAQLIERLNLHDTIRAADELLSLAP</sequence>
<dbReference type="Proteomes" id="UP000246077">
    <property type="component" value="Unassembled WGS sequence"/>
</dbReference>
<comment type="caution">
    <text evidence="4">The sequence shown here is derived from an EMBL/GenBank/DDBJ whole genome shotgun (WGS) entry which is preliminary data.</text>
</comment>
<dbReference type="SUPFAM" id="SSF46689">
    <property type="entry name" value="Homeodomain-like"/>
    <property type="match status" value="1"/>
</dbReference>
<dbReference type="GO" id="GO:0000976">
    <property type="term" value="F:transcription cis-regulatory region binding"/>
    <property type="evidence" value="ECO:0007669"/>
    <property type="project" value="TreeGrafter"/>
</dbReference>
<evidence type="ECO:0000313" key="4">
    <source>
        <dbReference type="EMBL" id="PWR23727.1"/>
    </source>
</evidence>
<dbReference type="AlphaFoldDB" id="A0A317E9C0"/>
<dbReference type="Pfam" id="PF00440">
    <property type="entry name" value="TetR_N"/>
    <property type="match status" value="1"/>
</dbReference>
<dbReference type="InterPro" id="IPR050109">
    <property type="entry name" value="HTH-type_TetR-like_transc_reg"/>
</dbReference>